<accession>A0A3E1EZD5</accession>
<evidence type="ECO:0000313" key="1">
    <source>
        <dbReference type="EMBL" id="RFC54932.1"/>
    </source>
</evidence>
<evidence type="ECO:0000313" key="2">
    <source>
        <dbReference type="Proteomes" id="UP000257127"/>
    </source>
</evidence>
<comment type="caution">
    <text evidence="1">The sequence shown here is derived from an EMBL/GenBank/DDBJ whole genome shotgun (WGS) entry which is preliminary data.</text>
</comment>
<dbReference type="EMBL" id="QURB01000002">
    <property type="protein sequence ID" value="RFC54932.1"/>
    <property type="molecule type" value="Genomic_DNA"/>
</dbReference>
<organism evidence="1 2">
    <name type="scientific">Brumimicrobium aurantiacum</name>
    <dbReference type="NCBI Taxonomy" id="1737063"/>
    <lineage>
        <taxon>Bacteria</taxon>
        <taxon>Pseudomonadati</taxon>
        <taxon>Bacteroidota</taxon>
        <taxon>Flavobacteriia</taxon>
        <taxon>Flavobacteriales</taxon>
        <taxon>Crocinitomicaceae</taxon>
        <taxon>Brumimicrobium</taxon>
    </lineage>
</organism>
<dbReference type="Proteomes" id="UP000257127">
    <property type="component" value="Unassembled WGS sequence"/>
</dbReference>
<proteinExistence type="predicted"/>
<dbReference type="RefSeq" id="WP_116879911.1">
    <property type="nucleotide sequence ID" value="NZ_QURB01000002.1"/>
</dbReference>
<keyword evidence="2" id="KW-1185">Reference proteome</keyword>
<dbReference type="Pfam" id="PF14391">
    <property type="entry name" value="DUF4421"/>
    <property type="match status" value="1"/>
</dbReference>
<dbReference type="InterPro" id="IPR025535">
    <property type="entry name" value="DUF4421"/>
</dbReference>
<dbReference type="AlphaFoldDB" id="A0A3E1EZD5"/>
<sequence>MKVLFFFFLNILLLGTLKAQDKALPYVMYPNNLVGYTSLTINGAPIKLSDDFGGFNQLKLKPNLNLIQGIGIAYKWLTLNISYKLPGHIKDVEDYGKTSYFNLGAQFSYKRWDFGVSFQEFKGFGIKDALMISNQLPVTEEGYYLNSSLRSRAFGVNAYYFNNPDMRMKPAVGIIGRYTDLVHGAYLRLTTNIHSLSSSNGIIPHQYLNTAASIHRANTISAFDFGAVPGYGFVNNIDGWQFGAFAGVGAVIQAKRYKFDNTSRGFLGLAPRVDLKLQFGYNVDQWFMMLTSTFDQKNIKYSSYKYNQTYYNFSVTYGYRFSGNKMKKLFDKQKEN</sequence>
<reference evidence="1 2" key="1">
    <citation type="submission" date="2018-08" db="EMBL/GenBank/DDBJ databases">
        <title>The draft genome squence of Brumimicrobium sp. N62.</title>
        <authorList>
            <person name="Du Z.-J."/>
            <person name="Luo H.-R."/>
        </authorList>
    </citation>
    <scope>NUCLEOTIDE SEQUENCE [LARGE SCALE GENOMIC DNA]</scope>
    <source>
        <strain evidence="1 2">N62</strain>
    </source>
</reference>
<gene>
    <name evidence="1" type="ORF">DXU93_03685</name>
</gene>
<protein>
    <submittedName>
        <fullName evidence="1">DUF4421 domain-containing protein</fullName>
    </submittedName>
</protein>
<name>A0A3E1EZD5_9FLAO</name>
<dbReference type="OrthoDB" id="669053at2"/>